<comment type="caution">
    <text evidence="2">The sequence shown here is derived from an EMBL/GenBank/DDBJ whole genome shotgun (WGS) entry which is preliminary data.</text>
</comment>
<gene>
    <name evidence="2" type="ORF">DB891_04590</name>
</gene>
<dbReference type="CDD" id="cd00267">
    <property type="entry name" value="ABC_ATPase"/>
    <property type="match status" value="1"/>
</dbReference>
<organism evidence="2 3">
    <name type="scientific">Flavobacterium laiguense</name>
    <dbReference type="NCBI Taxonomy" id="2169409"/>
    <lineage>
        <taxon>Bacteria</taxon>
        <taxon>Pseudomonadati</taxon>
        <taxon>Bacteroidota</taxon>
        <taxon>Flavobacteriia</taxon>
        <taxon>Flavobacteriales</taxon>
        <taxon>Flavobacteriaceae</taxon>
        <taxon>Flavobacterium</taxon>
    </lineage>
</organism>
<dbReference type="AlphaFoldDB" id="A0A2U1JZ47"/>
<evidence type="ECO:0000259" key="1">
    <source>
        <dbReference type="Pfam" id="PF13175"/>
    </source>
</evidence>
<dbReference type="InterPro" id="IPR041685">
    <property type="entry name" value="AAA_GajA/Old/RecF-like"/>
</dbReference>
<dbReference type="RefSeq" id="WP_116761054.1">
    <property type="nucleotide sequence ID" value="NZ_QCZH01000003.1"/>
</dbReference>
<dbReference type="InterPro" id="IPR027417">
    <property type="entry name" value="P-loop_NTPase"/>
</dbReference>
<feature type="domain" description="Endonuclease GajA/Old nuclease/RecF-like AAA" evidence="1">
    <location>
        <begin position="1"/>
        <end position="371"/>
    </location>
</feature>
<dbReference type="EMBL" id="QCZH01000003">
    <property type="protein sequence ID" value="PWA10510.1"/>
    <property type="molecule type" value="Genomic_DNA"/>
</dbReference>
<dbReference type="Proteomes" id="UP000245618">
    <property type="component" value="Unassembled WGS sequence"/>
</dbReference>
<proteinExistence type="predicted"/>
<dbReference type="InterPro" id="IPR051396">
    <property type="entry name" value="Bact_Antivir_Def_Nuclease"/>
</dbReference>
<dbReference type="Gene3D" id="3.40.50.300">
    <property type="entry name" value="P-loop containing nucleotide triphosphate hydrolases"/>
    <property type="match status" value="2"/>
</dbReference>
<protein>
    <recommendedName>
        <fullName evidence="1">Endonuclease GajA/Old nuclease/RecF-like AAA domain-containing protein</fullName>
    </recommendedName>
</protein>
<dbReference type="OrthoDB" id="9792800at2"/>
<evidence type="ECO:0000313" key="3">
    <source>
        <dbReference type="Proteomes" id="UP000245618"/>
    </source>
</evidence>
<accession>A0A2U1JZ47</accession>
<name>A0A2U1JZ47_9FLAO</name>
<keyword evidence="3" id="KW-1185">Reference proteome</keyword>
<dbReference type="SUPFAM" id="SSF52540">
    <property type="entry name" value="P-loop containing nucleoside triphosphate hydrolases"/>
    <property type="match status" value="1"/>
</dbReference>
<dbReference type="PANTHER" id="PTHR43581:SF3">
    <property type="entry name" value="AAA+ ATPASE DOMAIN-CONTAINING PROTEIN"/>
    <property type="match status" value="1"/>
</dbReference>
<dbReference type="Pfam" id="PF13175">
    <property type="entry name" value="AAA_15"/>
    <property type="match status" value="1"/>
</dbReference>
<dbReference type="PANTHER" id="PTHR43581">
    <property type="entry name" value="ATP/GTP PHOSPHATASE"/>
    <property type="match status" value="1"/>
</dbReference>
<evidence type="ECO:0000313" key="2">
    <source>
        <dbReference type="EMBL" id="PWA10510.1"/>
    </source>
</evidence>
<reference evidence="2 3" key="1">
    <citation type="submission" date="2018-04" db="EMBL/GenBank/DDBJ databases">
        <title>Flavobacterium sp. nov., isolated from glacier ice.</title>
        <authorList>
            <person name="Liu Q."/>
            <person name="Xin Y.-H."/>
        </authorList>
    </citation>
    <scope>NUCLEOTIDE SEQUENCE [LARGE SCALE GENOMIC DNA]</scope>
    <source>
        <strain evidence="2 3">LB2P30</strain>
    </source>
</reference>
<sequence>MIKKIRIQNFKSIIDTTIDFNDNIFVLAGQNEAGKSSILEALNVFEDEIIDKENLNFEEESKGNLKQSVAITYSVKDKAFYEYFEELCAKLVEESIKKTIPNFKLFNIEKLSKLKEFTLTRFINFEKDDVSSLELNEQAFEIIKASINGLPNENENIVTTLVKIIRPFIDVKSNRNNIIINLWKSCPDIILFDDVADLLPDYIYIADLINGDNNAKGYKAVKNIEKIIGIDFISLSQKSTTLKKGSVESAHKSITATFQNDWKQKIAGNNQVEINFELGFDKTGKEIITFYLKSKDGVYLEPRRRSKGLIWFLSLWLELKASESLNKIIFLFDEPGLNLHVKANNDMLSVFKNLAKNGHQIIYSTHSPSLIELDKLHNIGLVLNTEKRGTVVEGLTSSQLDTTYKKDALQPISEAMGLEPFKEFSILSKKNIIVEGLSDFWYYKGMSRILDRKNEYKFVPAIGVKSSKLFPLISFCIGYGLDWVLIMENGENPQNTKNELLDNVFLNNNEEMNKRIKIINFKEVEDMFTISELKLLDPKIDINSKKQPSEIIGKRKIIFARNFFAQIENGNITRDNIDPETIKNFEEVFDFIDIRLFSKFVTAEIF</sequence>